<accession>A0A7J9DC13</accession>
<protein>
    <recommendedName>
        <fullName evidence="2">RNase H type-1 domain-containing protein</fullName>
    </recommendedName>
</protein>
<feature type="transmembrane region" description="Helical" evidence="1">
    <location>
        <begin position="88"/>
        <end position="109"/>
    </location>
</feature>
<reference evidence="3 4" key="1">
    <citation type="journal article" date="2019" name="Genome Biol. Evol.">
        <title>Insights into the evolution of the New World diploid cottons (Gossypium, subgenus Houzingenia) based on genome sequencing.</title>
        <authorList>
            <person name="Grover C.E."/>
            <person name="Arick M.A. 2nd"/>
            <person name="Thrash A."/>
            <person name="Conover J.L."/>
            <person name="Sanders W.S."/>
            <person name="Peterson D.G."/>
            <person name="Frelichowski J.E."/>
            <person name="Scheffler J.A."/>
            <person name="Scheffler B.E."/>
            <person name="Wendel J.F."/>
        </authorList>
    </citation>
    <scope>NUCLEOTIDE SEQUENCE [LARGE SCALE GENOMIC DNA]</scope>
    <source>
        <strain evidence="3">8</strain>
        <tissue evidence="3">Leaf</tissue>
    </source>
</reference>
<proteinExistence type="predicted"/>
<dbReference type="Proteomes" id="UP000593568">
    <property type="component" value="Unassembled WGS sequence"/>
</dbReference>
<dbReference type="GO" id="GO:0003676">
    <property type="term" value="F:nucleic acid binding"/>
    <property type="evidence" value="ECO:0007669"/>
    <property type="project" value="InterPro"/>
</dbReference>
<evidence type="ECO:0000259" key="2">
    <source>
        <dbReference type="Pfam" id="PF13456"/>
    </source>
</evidence>
<dbReference type="InterPro" id="IPR002156">
    <property type="entry name" value="RNaseH_domain"/>
</dbReference>
<evidence type="ECO:0000313" key="3">
    <source>
        <dbReference type="EMBL" id="MBA0757995.1"/>
    </source>
</evidence>
<dbReference type="AlphaFoldDB" id="A0A7J9DC13"/>
<gene>
    <name evidence="3" type="ORF">Gotri_021034</name>
</gene>
<evidence type="ECO:0000256" key="1">
    <source>
        <dbReference type="SAM" id="Phobius"/>
    </source>
</evidence>
<feature type="domain" description="RNase H type-1" evidence="2">
    <location>
        <begin position="6"/>
        <end position="63"/>
    </location>
</feature>
<keyword evidence="1" id="KW-0812">Transmembrane</keyword>
<name>A0A7J9DC13_9ROSI</name>
<keyword evidence="4" id="KW-1185">Reference proteome</keyword>
<dbReference type="EMBL" id="JABEZW010000001">
    <property type="protein sequence ID" value="MBA0757995.1"/>
    <property type="molecule type" value="Genomic_DNA"/>
</dbReference>
<keyword evidence="1" id="KW-0472">Membrane</keyword>
<sequence>MCFQWLAVKGDSLSVIKNIRKKEADKSILRPITYHIHQLDMLLDEVTYSFVSRAVNEAAHVLALEGLFGLGLEGLRFMQFCFEFGEGLLNFQLFSNSCFLLLLVFVANFQESFLADFEL</sequence>
<dbReference type="GO" id="GO:0004523">
    <property type="term" value="F:RNA-DNA hybrid ribonuclease activity"/>
    <property type="evidence" value="ECO:0007669"/>
    <property type="project" value="InterPro"/>
</dbReference>
<dbReference type="Pfam" id="PF13456">
    <property type="entry name" value="RVT_3"/>
    <property type="match status" value="1"/>
</dbReference>
<organism evidence="3 4">
    <name type="scientific">Gossypium trilobum</name>
    <dbReference type="NCBI Taxonomy" id="34281"/>
    <lineage>
        <taxon>Eukaryota</taxon>
        <taxon>Viridiplantae</taxon>
        <taxon>Streptophyta</taxon>
        <taxon>Embryophyta</taxon>
        <taxon>Tracheophyta</taxon>
        <taxon>Spermatophyta</taxon>
        <taxon>Magnoliopsida</taxon>
        <taxon>eudicotyledons</taxon>
        <taxon>Gunneridae</taxon>
        <taxon>Pentapetalae</taxon>
        <taxon>rosids</taxon>
        <taxon>malvids</taxon>
        <taxon>Malvales</taxon>
        <taxon>Malvaceae</taxon>
        <taxon>Malvoideae</taxon>
        <taxon>Gossypium</taxon>
    </lineage>
</organism>
<keyword evidence="1" id="KW-1133">Transmembrane helix</keyword>
<comment type="caution">
    <text evidence="3">The sequence shown here is derived from an EMBL/GenBank/DDBJ whole genome shotgun (WGS) entry which is preliminary data.</text>
</comment>
<evidence type="ECO:0000313" key="4">
    <source>
        <dbReference type="Proteomes" id="UP000593568"/>
    </source>
</evidence>